<dbReference type="EMBL" id="JAOQJZ010000008">
    <property type="protein sequence ID" value="MCU6705969.1"/>
    <property type="molecule type" value="Genomic_DNA"/>
</dbReference>
<evidence type="ECO:0000259" key="4">
    <source>
        <dbReference type="PROSITE" id="PS50110"/>
    </source>
</evidence>
<evidence type="ECO:0000256" key="1">
    <source>
        <dbReference type="ARBA" id="ARBA00018672"/>
    </source>
</evidence>
<reference evidence="6 7" key="1">
    <citation type="journal article" date="2021" name="ISME Commun">
        <title>Automated analysis of genomic sequences facilitates high-throughput and comprehensive description of bacteria.</title>
        <authorList>
            <person name="Hitch T.C.A."/>
        </authorList>
    </citation>
    <scope>NUCLEOTIDE SEQUENCE [LARGE SCALE GENOMIC DNA]</scope>
    <source>
        <strain evidence="6 7">Sanger_31</strain>
    </source>
</reference>
<dbReference type="PANTHER" id="PTHR37299">
    <property type="entry name" value="TRANSCRIPTIONAL REGULATOR-RELATED"/>
    <property type="match status" value="1"/>
</dbReference>
<evidence type="ECO:0000256" key="3">
    <source>
        <dbReference type="PROSITE-ProRule" id="PRU00169"/>
    </source>
</evidence>
<dbReference type="InterPro" id="IPR046947">
    <property type="entry name" value="LytR-like"/>
</dbReference>
<dbReference type="Gene3D" id="2.40.50.1020">
    <property type="entry name" value="LytTr DNA-binding domain"/>
    <property type="match status" value="1"/>
</dbReference>
<dbReference type="Proteomes" id="UP001208131">
    <property type="component" value="Unassembled WGS sequence"/>
</dbReference>
<evidence type="ECO:0000313" key="7">
    <source>
        <dbReference type="Proteomes" id="UP001208131"/>
    </source>
</evidence>
<dbReference type="SMART" id="SM00448">
    <property type="entry name" value="REC"/>
    <property type="match status" value="1"/>
</dbReference>
<accession>A0AAE3IIB0</accession>
<name>A0AAE3IIB0_9FIRM</name>
<feature type="domain" description="Response regulatory" evidence="4">
    <location>
        <begin position="2"/>
        <end position="117"/>
    </location>
</feature>
<dbReference type="Pfam" id="PF00072">
    <property type="entry name" value="Response_reg"/>
    <property type="match status" value="1"/>
</dbReference>
<comment type="caution">
    <text evidence="6">The sequence shown here is derived from an EMBL/GenBank/DDBJ whole genome shotgun (WGS) entry which is preliminary data.</text>
</comment>
<gene>
    <name evidence="6" type="ORF">OCV57_08520</name>
</gene>
<protein>
    <recommendedName>
        <fullName evidence="1">Stage 0 sporulation protein A homolog</fullName>
    </recommendedName>
</protein>
<evidence type="ECO:0000259" key="5">
    <source>
        <dbReference type="PROSITE" id="PS50930"/>
    </source>
</evidence>
<sequence length="231" mass="26858">MNIAIVDDEPVFLKQLHNRLREMKLPDCEIHEFTSGRDLLSFYVKGMYEVIILDVEMPDLTGLQTAERIRQIDGSVIISFLTNYAEFAVKGYDVGAFRYILKNQPDYVYTKQLNSIIAECQQRFRTFTFNNKNLSFKFRLTDILYFEGHRRKVSLFTVNGELEYGGDFSTVCGELLKYNFAIINRGILVNLDHIQNITKYDIILSNGRKIPIGKTYKDEIVARYLNYATGR</sequence>
<dbReference type="GO" id="GO:0000156">
    <property type="term" value="F:phosphorelay response regulator activity"/>
    <property type="evidence" value="ECO:0007669"/>
    <property type="project" value="InterPro"/>
</dbReference>
<evidence type="ECO:0000256" key="2">
    <source>
        <dbReference type="ARBA" id="ARBA00024867"/>
    </source>
</evidence>
<evidence type="ECO:0000313" key="6">
    <source>
        <dbReference type="EMBL" id="MCU6705969.1"/>
    </source>
</evidence>
<dbReference type="SUPFAM" id="SSF52172">
    <property type="entry name" value="CheY-like"/>
    <property type="match status" value="1"/>
</dbReference>
<dbReference type="GeneID" id="83156694"/>
<dbReference type="RefSeq" id="WP_015558963.1">
    <property type="nucleotide sequence ID" value="NZ_JAOQJZ010000008.1"/>
</dbReference>
<keyword evidence="7" id="KW-1185">Reference proteome</keyword>
<organism evidence="6 7">
    <name type="scientific">Hominimerdicola aceti</name>
    <dbReference type="NCBI Taxonomy" id="2981726"/>
    <lineage>
        <taxon>Bacteria</taxon>
        <taxon>Bacillati</taxon>
        <taxon>Bacillota</taxon>
        <taxon>Clostridia</taxon>
        <taxon>Eubacteriales</taxon>
        <taxon>Oscillospiraceae</taxon>
        <taxon>Hominimerdicola</taxon>
    </lineage>
</organism>
<keyword evidence="6" id="KW-0238">DNA-binding</keyword>
<dbReference type="SMART" id="SM00850">
    <property type="entry name" value="LytTR"/>
    <property type="match status" value="1"/>
</dbReference>
<dbReference type="InterPro" id="IPR011006">
    <property type="entry name" value="CheY-like_superfamily"/>
</dbReference>
<keyword evidence="3" id="KW-0597">Phosphoprotein</keyword>
<dbReference type="Pfam" id="PF04397">
    <property type="entry name" value="LytTR"/>
    <property type="match status" value="1"/>
</dbReference>
<proteinExistence type="predicted"/>
<dbReference type="PANTHER" id="PTHR37299:SF1">
    <property type="entry name" value="STAGE 0 SPORULATION PROTEIN A HOMOLOG"/>
    <property type="match status" value="1"/>
</dbReference>
<comment type="function">
    <text evidence="2">May play the central regulatory role in sporulation. It may be an element of the effector pathway responsible for the activation of sporulation genes in response to nutritional stress. Spo0A may act in concert with spo0H (a sigma factor) to control the expression of some genes that are critical to the sporulation process.</text>
</comment>
<feature type="modified residue" description="4-aspartylphosphate" evidence="3">
    <location>
        <position position="54"/>
    </location>
</feature>
<dbReference type="InterPro" id="IPR007492">
    <property type="entry name" value="LytTR_DNA-bd_dom"/>
</dbReference>
<dbReference type="PROSITE" id="PS50110">
    <property type="entry name" value="RESPONSE_REGULATORY"/>
    <property type="match status" value="1"/>
</dbReference>
<dbReference type="InterPro" id="IPR001789">
    <property type="entry name" value="Sig_transdc_resp-reg_receiver"/>
</dbReference>
<dbReference type="GO" id="GO:0003677">
    <property type="term" value="F:DNA binding"/>
    <property type="evidence" value="ECO:0007669"/>
    <property type="project" value="UniProtKB-KW"/>
</dbReference>
<dbReference type="AlphaFoldDB" id="A0AAE3IIB0"/>
<dbReference type="PROSITE" id="PS50930">
    <property type="entry name" value="HTH_LYTTR"/>
    <property type="match status" value="1"/>
</dbReference>
<feature type="domain" description="HTH LytTR-type" evidence="5">
    <location>
        <begin position="127"/>
        <end position="226"/>
    </location>
</feature>
<dbReference type="Gene3D" id="3.40.50.2300">
    <property type="match status" value="1"/>
</dbReference>